<dbReference type="EMBL" id="CP041334">
    <property type="protein sequence ID" value="QKY73122.1"/>
    <property type="molecule type" value="Genomic_DNA"/>
</dbReference>
<organism evidence="1 2">
    <name type="scientific">Glaesserella parasuis</name>
    <name type="common">Haemophilus parasuis</name>
    <dbReference type="NCBI Taxonomy" id="738"/>
    <lineage>
        <taxon>Bacteria</taxon>
        <taxon>Pseudomonadati</taxon>
        <taxon>Pseudomonadota</taxon>
        <taxon>Gammaproteobacteria</taxon>
        <taxon>Pasteurellales</taxon>
        <taxon>Pasteurellaceae</taxon>
        <taxon>Glaesserella</taxon>
    </lineage>
</organism>
<sequence length="365" mass="39509">MPLPFILAGAAVAAAGFGVKKGFDAKSDFSDATRYQKLAREESDEANNKLENQKNSTNISLENYGVSKKNGISNINLFDSFICYPDGERRSNQLLAGKNFANDYPKIIITHEEEAQILRDLNIIDEKLTSEETQHKIHNYNVEMKALGSALEAVAGGSLAGLAAGGGTYFAVGKLGMASTGAAIKGLSGIAAKNATLAWLGGGSIASGGFGIAGGTVVLGGLVAGPLLAIGGAVIASKAATKKDEALELLERVRGQIAKLDIVVSKLNAIERYSDECRYVFDKLNNYYGNTLLSRLEELAKRNITFKELNHRERSIIYACYELNYVLYDFINEPILNENSDDALPYDQRKAMMKSQNLEYTNLII</sequence>
<name>A0A859IGK8_GLAPU</name>
<reference evidence="1 2" key="1">
    <citation type="submission" date="2019-06" db="EMBL/GenBank/DDBJ databases">
        <title>Complete genome sequence of Haemophilus parasuis HPS412.</title>
        <authorList>
            <person name="Yang S."/>
            <person name="Huang C."/>
        </authorList>
    </citation>
    <scope>NUCLEOTIDE SEQUENCE [LARGE SCALE GENOMIC DNA]</scope>
    <source>
        <strain evidence="1 2">HPS412</strain>
    </source>
</reference>
<evidence type="ECO:0000313" key="2">
    <source>
        <dbReference type="Proteomes" id="UP000509790"/>
    </source>
</evidence>
<gene>
    <name evidence="1" type="ORF">FLK62_07660</name>
</gene>
<accession>A0A859IGK8</accession>
<evidence type="ECO:0000313" key="1">
    <source>
        <dbReference type="EMBL" id="QKY73122.1"/>
    </source>
</evidence>
<dbReference type="Proteomes" id="UP000509790">
    <property type="component" value="Chromosome"/>
</dbReference>
<protein>
    <submittedName>
        <fullName evidence="1">Uncharacterized protein</fullName>
    </submittedName>
</protein>
<dbReference type="RefSeq" id="WP_160403509.1">
    <property type="nucleotide sequence ID" value="NZ_CP041334.1"/>
</dbReference>
<dbReference type="AlphaFoldDB" id="A0A859IGK8"/>
<proteinExistence type="predicted"/>